<reference evidence="2 3" key="1">
    <citation type="submission" date="2020-12" db="EMBL/GenBank/DDBJ databases">
        <title>Brachybacterium sp. MASK1Z-5, whole genome shotgun sequence.</title>
        <authorList>
            <person name="Tuo L."/>
        </authorList>
    </citation>
    <scope>NUCLEOTIDE SEQUENCE [LARGE SCALE GENOMIC DNA]</scope>
    <source>
        <strain evidence="2 3">MASK1Z-5</strain>
    </source>
</reference>
<dbReference type="InterPro" id="IPR017938">
    <property type="entry name" value="Riboflavin_synthase-like_b-brl"/>
</dbReference>
<dbReference type="InterPro" id="IPR007037">
    <property type="entry name" value="SIP_rossman_dom"/>
</dbReference>
<dbReference type="RefSeq" id="WP_200500899.1">
    <property type="nucleotide sequence ID" value="NZ_JAEDAJ010000001.1"/>
</dbReference>
<dbReference type="PANTHER" id="PTHR30157:SF0">
    <property type="entry name" value="NADPH-DEPENDENT FERRIC-CHELATE REDUCTASE"/>
    <property type="match status" value="1"/>
</dbReference>
<sequence>MAFTDARRFRGHHLARVARTAQVSPHMIRVTLQGEDVSTIPAHGYDQWVRLFLPHPEGGTDYSRVPEGFGLAGALKYLSTSSGKRPPVRSYTIRELRAEDGELDIDFVSHGDEGIAGPWARRAREGEQVMMIDQGRGFDHLADAASVLLVGEESALPAILGILRDLPRSTSGTAILEIPEVADEQPHEAPANMEVRWIPRADPHDRPGVLALEALRELRPARGAELQAYLAGEQALVAEGRRHLVAHDVPKKRIEFTGYWRFGKAAL</sequence>
<evidence type="ECO:0000313" key="3">
    <source>
        <dbReference type="Proteomes" id="UP000612352"/>
    </source>
</evidence>
<organism evidence="2 3">
    <name type="scientific">Brachybacterium halotolerans</name>
    <dbReference type="NCBI Taxonomy" id="2795215"/>
    <lineage>
        <taxon>Bacteria</taxon>
        <taxon>Bacillati</taxon>
        <taxon>Actinomycetota</taxon>
        <taxon>Actinomycetes</taxon>
        <taxon>Micrococcales</taxon>
        <taxon>Dermabacteraceae</taxon>
        <taxon>Brachybacterium</taxon>
    </lineage>
</organism>
<dbReference type="Pfam" id="PF08021">
    <property type="entry name" value="FAD_binding_9"/>
    <property type="match status" value="1"/>
</dbReference>
<keyword evidence="3" id="KW-1185">Reference proteome</keyword>
<name>A0ABS1B6N1_9MICO</name>
<dbReference type="InterPro" id="IPR017927">
    <property type="entry name" value="FAD-bd_FR_type"/>
</dbReference>
<accession>A0ABS1B6N1</accession>
<gene>
    <name evidence="2" type="ORF">I8D64_02475</name>
</gene>
<dbReference type="EMBL" id="JAEDAJ010000001">
    <property type="protein sequence ID" value="MBK0330269.1"/>
    <property type="molecule type" value="Genomic_DNA"/>
</dbReference>
<dbReference type="InterPro" id="IPR039374">
    <property type="entry name" value="SIP_fam"/>
</dbReference>
<dbReference type="Pfam" id="PF04954">
    <property type="entry name" value="SIP"/>
    <property type="match status" value="1"/>
</dbReference>
<comment type="caution">
    <text evidence="2">The sequence shown here is derived from an EMBL/GenBank/DDBJ whole genome shotgun (WGS) entry which is preliminary data.</text>
</comment>
<dbReference type="CDD" id="cd06193">
    <property type="entry name" value="siderophore_interacting"/>
    <property type="match status" value="1"/>
</dbReference>
<dbReference type="PROSITE" id="PS51384">
    <property type="entry name" value="FAD_FR"/>
    <property type="match status" value="1"/>
</dbReference>
<dbReference type="Gene3D" id="2.40.30.10">
    <property type="entry name" value="Translation factors"/>
    <property type="match status" value="1"/>
</dbReference>
<protein>
    <submittedName>
        <fullName evidence="2">Siderophore-interacting protein</fullName>
    </submittedName>
</protein>
<dbReference type="PANTHER" id="PTHR30157">
    <property type="entry name" value="FERRIC REDUCTASE, NADPH-DEPENDENT"/>
    <property type="match status" value="1"/>
</dbReference>
<dbReference type="InterPro" id="IPR039261">
    <property type="entry name" value="FNR_nucleotide-bd"/>
</dbReference>
<proteinExistence type="predicted"/>
<dbReference type="Proteomes" id="UP000612352">
    <property type="component" value="Unassembled WGS sequence"/>
</dbReference>
<dbReference type="SUPFAM" id="SSF63380">
    <property type="entry name" value="Riboflavin synthase domain-like"/>
    <property type="match status" value="1"/>
</dbReference>
<dbReference type="InterPro" id="IPR013113">
    <property type="entry name" value="SIP_FAD-bd"/>
</dbReference>
<evidence type="ECO:0000313" key="2">
    <source>
        <dbReference type="EMBL" id="MBK0330269.1"/>
    </source>
</evidence>
<evidence type="ECO:0000259" key="1">
    <source>
        <dbReference type="PROSITE" id="PS51384"/>
    </source>
</evidence>
<dbReference type="Gene3D" id="3.40.50.80">
    <property type="entry name" value="Nucleotide-binding domain of ferredoxin-NADP reductase (FNR) module"/>
    <property type="match status" value="1"/>
</dbReference>
<feature type="domain" description="FAD-binding FR-type" evidence="1">
    <location>
        <begin position="10"/>
        <end position="142"/>
    </location>
</feature>